<dbReference type="InterPro" id="IPR036980">
    <property type="entry name" value="RNase_P/MRP_Rpp29_sf"/>
</dbReference>
<evidence type="ECO:0000313" key="4">
    <source>
        <dbReference type="EMBL" id="CRZ10884.1"/>
    </source>
</evidence>
<evidence type="ECO:0000256" key="2">
    <source>
        <dbReference type="ARBA" id="ARBA00006181"/>
    </source>
</evidence>
<evidence type="ECO:0000256" key="3">
    <source>
        <dbReference type="SAM" id="MobiDB-lite"/>
    </source>
</evidence>
<dbReference type="Gene3D" id="2.30.30.210">
    <property type="entry name" value="Ribonuclease P/MRP, subunit p29"/>
    <property type="match status" value="1"/>
</dbReference>
<dbReference type="GO" id="GO:0030677">
    <property type="term" value="C:ribonuclease P complex"/>
    <property type="evidence" value="ECO:0007669"/>
    <property type="project" value="InterPro"/>
</dbReference>
<dbReference type="InterPro" id="IPR002730">
    <property type="entry name" value="Rpp29/RNP1"/>
</dbReference>
<dbReference type="AlphaFoldDB" id="A0A0H5RQ98"/>
<dbReference type="PANTHER" id="PTHR13348">
    <property type="entry name" value="RIBONUCLEASE P SUBUNIT P29"/>
    <property type="match status" value="1"/>
</dbReference>
<comment type="similarity">
    <text evidence="2">Belongs to the eukaryotic/archaeal RNase P protein component 1 family.</text>
</comment>
<proteinExistence type="inferred from homology"/>
<comment type="subcellular location">
    <subcellularLocation>
        <location evidence="1">Nucleus</location>
    </subcellularLocation>
</comment>
<sequence length="244" mass="27554">ESVVGSDHKRGRNEHWSLGADDHPIYDKVDAGIAAELRLADQTIPSSIQELIGSIVATGSGMKSAQAKLENKRVMLDNSVREPNQEERQRRKTAHAMSRQKVLSGREQKRRGMLNIDRKMIKYSIFEPIHHLWLQYFQQATSSSTNLSILQSKIIKSDLHGAIIMVLRSRSPSLIGQRGIVYKETQHSFEIVTHTDATKVILKAHSVFGIQFNGALLEIYGSNFLFRPSERSVKKYKPHGILSL</sequence>
<name>A0A0H5RQ98_9EUKA</name>
<dbReference type="InterPro" id="IPR016848">
    <property type="entry name" value="RNase_P/MRP_Rpp29-subunit"/>
</dbReference>
<dbReference type="SMART" id="SM00538">
    <property type="entry name" value="POP4"/>
    <property type="match status" value="1"/>
</dbReference>
<dbReference type="GO" id="GO:0005634">
    <property type="term" value="C:nucleus"/>
    <property type="evidence" value="ECO:0007669"/>
    <property type="project" value="UniProtKB-SubCell"/>
</dbReference>
<dbReference type="GO" id="GO:0001682">
    <property type="term" value="P:tRNA 5'-leader removal"/>
    <property type="evidence" value="ECO:0007669"/>
    <property type="project" value="InterPro"/>
</dbReference>
<dbReference type="InterPro" id="IPR023534">
    <property type="entry name" value="Rof/RNase_P-like"/>
</dbReference>
<dbReference type="Pfam" id="PF01868">
    <property type="entry name" value="RNase_P-MRP_p29"/>
    <property type="match status" value="1"/>
</dbReference>
<dbReference type="GO" id="GO:0033204">
    <property type="term" value="F:ribonuclease P RNA binding"/>
    <property type="evidence" value="ECO:0007669"/>
    <property type="project" value="InterPro"/>
</dbReference>
<accession>A0A0H5RQ98</accession>
<dbReference type="SUPFAM" id="SSF101744">
    <property type="entry name" value="Rof/RNase P subunit-like"/>
    <property type="match status" value="1"/>
</dbReference>
<dbReference type="PANTHER" id="PTHR13348:SF0">
    <property type="entry name" value="RIBONUCLEASE P PROTEIN SUBUNIT P29"/>
    <property type="match status" value="1"/>
</dbReference>
<dbReference type="GO" id="GO:0000172">
    <property type="term" value="C:ribonuclease MRP complex"/>
    <property type="evidence" value="ECO:0007669"/>
    <property type="project" value="InterPro"/>
</dbReference>
<dbReference type="EMBL" id="HACM01010442">
    <property type="protein sequence ID" value="CRZ10884.1"/>
    <property type="molecule type" value="Transcribed_RNA"/>
</dbReference>
<organism evidence="4">
    <name type="scientific">Spongospora subterranea</name>
    <dbReference type="NCBI Taxonomy" id="70186"/>
    <lineage>
        <taxon>Eukaryota</taxon>
        <taxon>Sar</taxon>
        <taxon>Rhizaria</taxon>
        <taxon>Endomyxa</taxon>
        <taxon>Phytomyxea</taxon>
        <taxon>Plasmodiophorida</taxon>
        <taxon>Plasmodiophoridae</taxon>
        <taxon>Spongospora</taxon>
    </lineage>
</organism>
<feature type="region of interest" description="Disordered" evidence="3">
    <location>
        <begin position="81"/>
        <end position="109"/>
    </location>
</feature>
<dbReference type="GO" id="GO:0006364">
    <property type="term" value="P:rRNA processing"/>
    <property type="evidence" value="ECO:0007669"/>
    <property type="project" value="TreeGrafter"/>
</dbReference>
<evidence type="ECO:0000256" key="1">
    <source>
        <dbReference type="ARBA" id="ARBA00004123"/>
    </source>
</evidence>
<reference evidence="4" key="1">
    <citation type="submission" date="2015-04" db="EMBL/GenBank/DDBJ databases">
        <title>The genome sequence of the plant pathogenic Rhizarian Plasmodiophora brassicae reveals insights in its biotrophic life cycle and the origin of chitin synthesis.</title>
        <authorList>
            <person name="Schwelm A."/>
            <person name="Fogelqvist J."/>
            <person name="Knaust A."/>
            <person name="Julke S."/>
            <person name="Lilja T."/>
            <person name="Dhandapani V."/>
            <person name="Bonilla-Rosso G."/>
            <person name="Karlsson M."/>
            <person name="Shevchenko A."/>
            <person name="Choi S.R."/>
            <person name="Kim H.G."/>
            <person name="Park J.Y."/>
            <person name="Lim Y.P."/>
            <person name="Ludwig-Muller J."/>
            <person name="Dixelius C."/>
        </authorList>
    </citation>
    <scope>NUCLEOTIDE SEQUENCE</scope>
    <source>
        <tissue evidence="4">Potato root galls</tissue>
    </source>
</reference>
<protein>
    <submittedName>
        <fullName evidence="4">Uncharacterized protein</fullName>
    </submittedName>
</protein>
<feature type="non-terminal residue" evidence="4">
    <location>
        <position position="1"/>
    </location>
</feature>